<evidence type="ECO:0000313" key="1">
    <source>
        <dbReference type="EMBL" id="OBX04129.1"/>
    </source>
</evidence>
<dbReference type="Pfam" id="PF14903">
    <property type="entry name" value="WG_beta_rep"/>
    <property type="match status" value="1"/>
</dbReference>
<dbReference type="PROSITE" id="PS51257">
    <property type="entry name" value="PROKAR_LIPOPROTEIN"/>
    <property type="match status" value="1"/>
</dbReference>
<reference evidence="1 2" key="1">
    <citation type="submission" date="2014-11" db="EMBL/GenBank/DDBJ databases">
        <title>Pan-genome of Gallibacterium spp.</title>
        <authorList>
            <person name="Kudirkiene E."/>
            <person name="Bojesen A.M."/>
        </authorList>
    </citation>
    <scope>NUCLEOTIDE SEQUENCE [LARGE SCALE GENOMIC DNA]</scope>
    <source>
        <strain evidence="1 2">59/S3/89</strain>
    </source>
</reference>
<dbReference type="Proteomes" id="UP000092626">
    <property type="component" value="Unassembled WGS sequence"/>
</dbReference>
<dbReference type="STRING" id="505345.QV06_08330"/>
<evidence type="ECO:0008006" key="3">
    <source>
        <dbReference type="Google" id="ProtNLM"/>
    </source>
</evidence>
<dbReference type="InterPro" id="IPR032774">
    <property type="entry name" value="WG_beta_rep"/>
</dbReference>
<comment type="caution">
    <text evidence="1">The sequence shown here is derived from an EMBL/GenBank/DDBJ whole genome shotgun (WGS) entry which is preliminary data.</text>
</comment>
<dbReference type="AlphaFoldDB" id="A0A1A7PPZ3"/>
<evidence type="ECO:0000313" key="2">
    <source>
        <dbReference type="Proteomes" id="UP000092626"/>
    </source>
</evidence>
<accession>A0A1A7PPZ3</accession>
<sequence>MKKLIFSLSILSLVSCTTQTSYQPYQFDNGDDYVRDGMSRVVDQQGRIGYVDAKGVVRIKPRFVCAFPFENGKAKVTDEGKIQSVAGSNNEYHYCESHHWYYIDKSGRKLQSEEEIRE</sequence>
<organism evidence="1 2">
    <name type="scientific">Gallibacterium genomosp. 3</name>
    <dbReference type="NCBI Taxonomy" id="505345"/>
    <lineage>
        <taxon>Bacteria</taxon>
        <taxon>Pseudomonadati</taxon>
        <taxon>Pseudomonadota</taxon>
        <taxon>Gammaproteobacteria</taxon>
        <taxon>Pasteurellales</taxon>
        <taxon>Pasteurellaceae</taxon>
        <taxon>Gallibacterium</taxon>
    </lineage>
</organism>
<protein>
    <recommendedName>
        <fullName evidence="3">WG repeat-containing protein</fullName>
    </recommendedName>
</protein>
<dbReference type="EMBL" id="JTJR01000034">
    <property type="protein sequence ID" value="OBX04129.1"/>
    <property type="molecule type" value="Genomic_DNA"/>
</dbReference>
<gene>
    <name evidence="1" type="ORF">QV06_08330</name>
</gene>
<name>A0A1A7PPZ3_9PAST</name>
<dbReference type="PATRIC" id="fig|505345.6.peg.1699"/>
<proteinExistence type="predicted"/>